<evidence type="ECO:0000256" key="6">
    <source>
        <dbReference type="ARBA" id="ARBA00080325"/>
    </source>
</evidence>
<keyword evidence="2" id="KW-0716">Sensory transduction</keyword>
<evidence type="ECO:0000256" key="4">
    <source>
        <dbReference type="ARBA" id="ARBA00074707"/>
    </source>
</evidence>
<dbReference type="PANTHER" id="PTHR11792">
    <property type="entry name" value="ARRESTIN"/>
    <property type="match status" value="1"/>
</dbReference>
<dbReference type="FunFam" id="2.60.40.640:FF:000022">
    <property type="entry name" value="Arrestin 1"/>
    <property type="match status" value="1"/>
</dbReference>
<evidence type="ECO:0000256" key="1">
    <source>
        <dbReference type="ARBA" id="ARBA00005298"/>
    </source>
</evidence>
<keyword evidence="10" id="KW-1185">Reference proteome</keyword>
<dbReference type="EMBL" id="JARQZJ010000001">
    <property type="protein sequence ID" value="KAK9869894.1"/>
    <property type="molecule type" value="Genomic_DNA"/>
</dbReference>
<feature type="domain" description="Arrestin C-terminal-like" evidence="8">
    <location>
        <begin position="208"/>
        <end position="366"/>
    </location>
</feature>
<sequence length="395" mass="44494">MYSNSSQICTHFGTTTRKKMVFNFRVFKKQAPNGKITMYLGKRDFVDHISGVEPIEGVFLIDSEYKDRKIFGQIVCSFRYGREEDEVMGLNFQKDLFLDSRQLYPVPEEQETSKMQERLIRKLGDDAYPFTFTLPPSAPASVTLQPGVEDEGQPCGVHYYVKIFVGETETDRSHKRSTVSMGIRKIQYAPSKQGRQPCTVIRKDFMLSPGELELEVTLDKQLYHHGEQIAVNICIRNSSNKVVKKIKSMVQQGVDVVLFQNGQYRTTVACVETQEGCPIQPGSTLQKIIYLTPTLESNKDKRGVALDGHLKHQETNMASTTLLASPDARDAFGIIVSYAVKVKLYLGALGGELVAELPFILMHPKPNVKGKIIHADSQADIEDFRQDTVDNEAQE</sequence>
<accession>A0AAW1TRW1</accession>
<dbReference type="AlphaFoldDB" id="A0AAW1TRW1"/>
<gene>
    <name evidence="9" type="ORF">WA026_003614</name>
</gene>
<dbReference type="GO" id="GO:0002031">
    <property type="term" value="P:G protein-coupled receptor internalization"/>
    <property type="evidence" value="ECO:0007669"/>
    <property type="project" value="TreeGrafter"/>
</dbReference>
<reference evidence="9 10" key="1">
    <citation type="submission" date="2023-03" db="EMBL/GenBank/DDBJ databases">
        <title>Genome insight into feeding habits of ladybird beetles.</title>
        <authorList>
            <person name="Li H.-S."/>
            <person name="Huang Y.-H."/>
            <person name="Pang H."/>
        </authorList>
    </citation>
    <scope>NUCLEOTIDE SEQUENCE [LARGE SCALE GENOMIC DNA]</scope>
    <source>
        <strain evidence="9">SYSU_2023b</strain>
        <tissue evidence="9">Whole body</tissue>
    </source>
</reference>
<dbReference type="InterPro" id="IPR014753">
    <property type="entry name" value="Arrestin_N"/>
</dbReference>
<evidence type="ECO:0000256" key="5">
    <source>
        <dbReference type="ARBA" id="ARBA00077742"/>
    </source>
</evidence>
<dbReference type="GO" id="GO:0016060">
    <property type="term" value="P:negative regulation of phospholipase C-activating phototransduction signaling pathway"/>
    <property type="evidence" value="ECO:0007669"/>
    <property type="project" value="UniProtKB-ARBA"/>
</dbReference>
<dbReference type="PROSITE" id="PS00295">
    <property type="entry name" value="ARRESTINS"/>
    <property type="match status" value="1"/>
</dbReference>
<dbReference type="Pfam" id="PF02752">
    <property type="entry name" value="Arrestin_C"/>
    <property type="match status" value="1"/>
</dbReference>
<keyword evidence="3" id="KW-0844">Vision</keyword>
<evidence type="ECO:0000313" key="9">
    <source>
        <dbReference type="EMBL" id="KAK9869894.1"/>
    </source>
</evidence>
<comment type="caution">
    <text evidence="9">The sequence shown here is derived from an EMBL/GenBank/DDBJ whole genome shotgun (WGS) entry which is preliminary data.</text>
</comment>
<dbReference type="FunFam" id="2.60.40.840:FF:000002">
    <property type="entry name" value="Arrestin 3"/>
    <property type="match status" value="1"/>
</dbReference>
<evidence type="ECO:0000259" key="8">
    <source>
        <dbReference type="SMART" id="SM01017"/>
    </source>
</evidence>
<evidence type="ECO:0000256" key="2">
    <source>
        <dbReference type="ARBA" id="ARBA00022606"/>
    </source>
</evidence>
<dbReference type="GO" id="GO:0007608">
    <property type="term" value="P:sensory perception of smell"/>
    <property type="evidence" value="ECO:0007669"/>
    <property type="project" value="UniProtKB-ARBA"/>
</dbReference>
<dbReference type="PRINTS" id="PR00309">
    <property type="entry name" value="ARRESTIN"/>
</dbReference>
<dbReference type="InterPro" id="IPR000698">
    <property type="entry name" value="Arrestin"/>
</dbReference>
<dbReference type="InterPro" id="IPR017864">
    <property type="entry name" value="Arrestin_CS"/>
</dbReference>
<dbReference type="InterPro" id="IPR011021">
    <property type="entry name" value="Arrestin-like_N"/>
</dbReference>
<organism evidence="9 10">
    <name type="scientific">Henosepilachna vigintioctopunctata</name>
    <dbReference type="NCBI Taxonomy" id="420089"/>
    <lineage>
        <taxon>Eukaryota</taxon>
        <taxon>Metazoa</taxon>
        <taxon>Ecdysozoa</taxon>
        <taxon>Arthropoda</taxon>
        <taxon>Hexapoda</taxon>
        <taxon>Insecta</taxon>
        <taxon>Pterygota</taxon>
        <taxon>Neoptera</taxon>
        <taxon>Endopterygota</taxon>
        <taxon>Coleoptera</taxon>
        <taxon>Polyphaga</taxon>
        <taxon>Cucujiformia</taxon>
        <taxon>Coccinelloidea</taxon>
        <taxon>Coccinellidae</taxon>
        <taxon>Epilachninae</taxon>
        <taxon>Epilachnini</taxon>
        <taxon>Henosepilachna</taxon>
    </lineage>
</organism>
<dbReference type="InterPro" id="IPR011022">
    <property type="entry name" value="Arrestin_C-like"/>
</dbReference>
<dbReference type="GO" id="GO:0007165">
    <property type="term" value="P:signal transduction"/>
    <property type="evidence" value="ECO:0007669"/>
    <property type="project" value="InterPro"/>
</dbReference>
<comment type="similarity">
    <text evidence="1">Belongs to the arrestin family.</text>
</comment>
<proteinExistence type="inferred from homology"/>
<evidence type="ECO:0000256" key="7">
    <source>
        <dbReference type="ARBA" id="ARBA00080330"/>
    </source>
</evidence>
<dbReference type="Gene3D" id="2.60.40.640">
    <property type="match status" value="1"/>
</dbReference>
<dbReference type="GO" id="GO:0001664">
    <property type="term" value="F:G protein-coupled receptor binding"/>
    <property type="evidence" value="ECO:0007669"/>
    <property type="project" value="TreeGrafter"/>
</dbReference>
<dbReference type="Gene3D" id="2.60.40.840">
    <property type="match status" value="1"/>
</dbReference>
<dbReference type="Pfam" id="PF00339">
    <property type="entry name" value="Arrestin_N"/>
    <property type="match status" value="1"/>
</dbReference>
<dbReference type="GO" id="GO:0007601">
    <property type="term" value="P:visual perception"/>
    <property type="evidence" value="ECO:0007669"/>
    <property type="project" value="UniProtKB-KW"/>
</dbReference>
<protein>
    <recommendedName>
        <fullName evidence="4">Phosrestin-2</fullName>
    </recommendedName>
    <alternativeName>
        <fullName evidence="6">Arrestin-1</fullName>
    </alternativeName>
    <alternativeName>
        <fullName evidence="7">Arrestin-A</fullName>
    </alternativeName>
    <alternativeName>
        <fullName evidence="5">Phosrestin II</fullName>
    </alternativeName>
</protein>
<evidence type="ECO:0000313" key="10">
    <source>
        <dbReference type="Proteomes" id="UP001431783"/>
    </source>
</evidence>
<dbReference type="SMART" id="SM01017">
    <property type="entry name" value="Arrestin_C"/>
    <property type="match status" value="1"/>
</dbReference>
<dbReference type="Proteomes" id="UP001431783">
    <property type="component" value="Unassembled WGS sequence"/>
</dbReference>
<dbReference type="GO" id="GO:0045494">
    <property type="term" value="P:photoreceptor cell maintenance"/>
    <property type="evidence" value="ECO:0007669"/>
    <property type="project" value="UniProtKB-ARBA"/>
</dbReference>
<dbReference type="SUPFAM" id="SSF81296">
    <property type="entry name" value="E set domains"/>
    <property type="match status" value="2"/>
</dbReference>
<dbReference type="InterPro" id="IPR014756">
    <property type="entry name" value="Ig_E-set"/>
</dbReference>
<evidence type="ECO:0000256" key="3">
    <source>
        <dbReference type="ARBA" id="ARBA00023305"/>
    </source>
</evidence>
<dbReference type="GO" id="GO:0016028">
    <property type="term" value="C:rhabdomere"/>
    <property type="evidence" value="ECO:0007669"/>
    <property type="project" value="UniProtKB-ARBA"/>
</dbReference>
<dbReference type="InterPro" id="IPR014752">
    <property type="entry name" value="Arrestin-like_C"/>
</dbReference>
<name>A0AAW1TRW1_9CUCU</name>
<dbReference type="PANTHER" id="PTHR11792:SF16">
    <property type="entry name" value="PHOSRESTIN-2"/>
    <property type="match status" value="1"/>
</dbReference>
<dbReference type="GO" id="GO:0005737">
    <property type="term" value="C:cytoplasm"/>
    <property type="evidence" value="ECO:0007669"/>
    <property type="project" value="TreeGrafter"/>
</dbReference>